<proteinExistence type="predicted"/>
<dbReference type="Pfam" id="PF03403">
    <property type="entry name" value="PAF-AH_p_II"/>
    <property type="match status" value="2"/>
</dbReference>
<dbReference type="GO" id="GO:0016042">
    <property type="term" value="P:lipid catabolic process"/>
    <property type="evidence" value="ECO:0007669"/>
    <property type="project" value="UniProtKB-KW"/>
</dbReference>
<dbReference type="SUPFAM" id="SSF53474">
    <property type="entry name" value="alpha/beta-Hydrolases"/>
    <property type="match status" value="2"/>
</dbReference>
<evidence type="ECO:0000256" key="1">
    <source>
        <dbReference type="ARBA" id="ARBA00013201"/>
    </source>
</evidence>
<dbReference type="PANTHER" id="PTHR10272:SF0">
    <property type="entry name" value="PLATELET-ACTIVATING FACTOR ACETYLHYDROLASE"/>
    <property type="match status" value="1"/>
</dbReference>
<keyword evidence="2 6" id="KW-0378">Hydrolase</keyword>
<dbReference type="AlphaFoldDB" id="A0A443SLV9"/>
<dbReference type="OrthoDB" id="2363873at2759"/>
<evidence type="ECO:0000256" key="5">
    <source>
        <dbReference type="SAM" id="MobiDB-lite"/>
    </source>
</evidence>
<keyword evidence="7" id="KW-1185">Reference proteome</keyword>
<dbReference type="STRING" id="299467.A0A443SLV9"/>
<organism evidence="6 7">
    <name type="scientific">Leptotrombidium deliense</name>
    <dbReference type="NCBI Taxonomy" id="299467"/>
    <lineage>
        <taxon>Eukaryota</taxon>
        <taxon>Metazoa</taxon>
        <taxon>Ecdysozoa</taxon>
        <taxon>Arthropoda</taxon>
        <taxon>Chelicerata</taxon>
        <taxon>Arachnida</taxon>
        <taxon>Acari</taxon>
        <taxon>Acariformes</taxon>
        <taxon>Trombidiformes</taxon>
        <taxon>Prostigmata</taxon>
        <taxon>Anystina</taxon>
        <taxon>Parasitengona</taxon>
        <taxon>Trombiculoidea</taxon>
        <taxon>Trombiculidae</taxon>
        <taxon>Leptotrombidium</taxon>
    </lineage>
</organism>
<feature type="region of interest" description="Disordered" evidence="5">
    <location>
        <begin position="1"/>
        <end position="24"/>
    </location>
</feature>
<feature type="compositionally biased region" description="Basic and acidic residues" evidence="5">
    <location>
        <begin position="7"/>
        <end position="20"/>
    </location>
</feature>
<keyword evidence="4" id="KW-0443">Lipid metabolism</keyword>
<evidence type="ECO:0000256" key="3">
    <source>
        <dbReference type="ARBA" id="ARBA00022963"/>
    </source>
</evidence>
<evidence type="ECO:0000256" key="4">
    <source>
        <dbReference type="ARBA" id="ARBA00023098"/>
    </source>
</evidence>
<name>A0A443SLV9_9ACAR</name>
<accession>A0A443SLV9</accession>
<protein>
    <recommendedName>
        <fullName evidence="1">1-alkyl-2-acetylglycerophosphocholine esterase</fullName>
        <ecNumber evidence="1">3.1.1.47</ecNumber>
    </recommendedName>
</protein>
<dbReference type="EMBL" id="NCKV01001352">
    <property type="protein sequence ID" value="RWS28482.1"/>
    <property type="molecule type" value="Genomic_DNA"/>
</dbReference>
<evidence type="ECO:0000313" key="6">
    <source>
        <dbReference type="EMBL" id="RWS28482.1"/>
    </source>
</evidence>
<dbReference type="Proteomes" id="UP000288716">
    <property type="component" value="Unassembled WGS sequence"/>
</dbReference>
<dbReference type="Gene3D" id="3.40.50.1820">
    <property type="entry name" value="alpha/beta hydrolase"/>
    <property type="match status" value="2"/>
</dbReference>
<evidence type="ECO:0000313" key="7">
    <source>
        <dbReference type="Proteomes" id="UP000288716"/>
    </source>
</evidence>
<sequence length="847" mass="97059">MPKQNAGKRDRNLKEGDRKHLPMPTGPFTVVGCRDIMNGTSRYTGVLVRLFYPAANQSRDMRDHYLMWPNWMPHENYRIGYATVKQLTNKTLFSLVNRWNGDTFIPCLPNAKPLRDGGRKWPLLVFSHGMGGCRTTYASICLEFASHGFVVAAVEHRDASACCTFYAKDVHLSMYGSTARLTQSEFNLNDMREEDEFEDYNTSRSKIAERKTFLPQVTIEWLPHHTLKSSENEYAIRNKQIYQRVRECSRAVDLFEALNNGVEVQNLIDQLLDPTEFEGILDLDRIAVMGHSMGASTALMALTSELRFKVGVCLDAWMYPISKETFESLCQPILFVNSEKFQSKESLRKIKEIVSPPIVSSHSSRFGKAVREKHHYSDRKLNEFTNEFPERNVYTLSGTNHYSPSDLPFFLCCASMVFKRDTSICLNGRKHTPLPTGPLQTVGCKDVLTTSLLLRLYYPTSNNRQQLISNQQLWPKMIPHEEYAFGYSKVIGFNNKFMQKMSSWQLANHLMPCLWHSKPTKVNDKKLPVIVFSHGWGSCRTGYSAICIELASYGFIVAAIEHRDCSACATFSANIDFICEPFSINSDSIVFGTDRHEPIKWIRHQQLKKSDNAYDFFTEKLQKRAEECSETVDLLERLNFGNDDYDSGFTDLLDMERLTLMGHSFGGATTLLALTRDQRFKVGVCLDAWLYPVRKHSFENCKQPVVFINTEDFQTSQNLAKMQEIVGAADACDENLNECSNGQKETDLRNKEVYNLIGTSHTQQSDTPFMLNWFSKKVMYSHSPQDIFIVHDLTTSLSLQFICQKLSLVYNNPFTHLYTHQNVKKGFPENIKPKTPTAVKALRFFYN</sequence>
<dbReference type="VEuPathDB" id="VectorBase:LDEU003556"/>
<evidence type="ECO:0000256" key="2">
    <source>
        <dbReference type="ARBA" id="ARBA00022801"/>
    </source>
</evidence>
<dbReference type="EC" id="3.1.1.47" evidence="1"/>
<keyword evidence="3" id="KW-0442">Lipid degradation</keyword>
<reference evidence="6 7" key="1">
    <citation type="journal article" date="2018" name="Gigascience">
        <title>Genomes of trombidid mites reveal novel predicted allergens and laterally-transferred genes associated with secondary metabolism.</title>
        <authorList>
            <person name="Dong X."/>
            <person name="Chaisiri K."/>
            <person name="Xia D."/>
            <person name="Armstrong S.D."/>
            <person name="Fang Y."/>
            <person name="Donnelly M.J."/>
            <person name="Kadowaki T."/>
            <person name="McGarry J.W."/>
            <person name="Darby A.C."/>
            <person name="Makepeace B.L."/>
        </authorList>
    </citation>
    <scope>NUCLEOTIDE SEQUENCE [LARGE SCALE GENOMIC DNA]</scope>
    <source>
        <strain evidence="6">UoL-UT</strain>
    </source>
</reference>
<dbReference type="PROSITE" id="PS51257">
    <property type="entry name" value="PROKAR_LIPOPROTEIN"/>
    <property type="match status" value="1"/>
</dbReference>
<dbReference type="PANTHER" id="PTHR10272">
    <property type="entry name" value="PLATELET-ACTIVATING FACTOR ACETYLHYDROLASE"/>
    <property type="match status" value="1"/>
</dbReference>
<comment type="caution">
    <text evidence="6">The sequence shown here is derived from an EMBL/GenBank/DDBJ whole genome shotgun (WGS) entry which is preliminary data.</text>
</comment>
<dbReference type="GO" id="GO:0003847">
    <property type="term" value="F:1-alkyl-2-acetylglycerophosphocholine esterase activity"/>
    <property type="evidence" value="ECO:0007669"/>
    <property type="project" value="UniProtKB-EC"/>
</dbReference>
<gene>
    <name evidence="6" type="ORF">B4U80_02883</name>
</gene>
<dbReference type="InterPro" id="IPR029058">
    <property type="entry name" value="AB_hydrolase_fold"/>
</dbReference>